<reference evidence="2" key="2">
    <citation type="submission" date="2025-08" db="UniProtKB">
        <authorList>
            <consortium name="Ensembl"/>
        </authorList>
    </citation>
    <scope>IDENTIFICATION</scope>
    <source>
        <strain evidence="2">Brown Norway</strain>
    </source>
</reference>
<protein>
    <submittedName>
        <fullName evidence="2">TEN1 subunit of CST complex</fullName>
    </submittedName>
</protein>
<dbReference type="GeneTree" id="ENSGT00390000017589"/>
<dbReference type="Proteomes" id="UP000002494">
    <property type="component" value="Chromosome 10"/>
</dbReference>
<dbReference type="PANTHER" id="PTHR33905">
    <property type="entry name" value="CST COMPLEX SUBUNIT TEN1"/>
    <property type="match status" value="1"/>
</dbReference>
<reference evidence="2" key="1">
    <citation type="submission" date="2024-01" db="EMBL/GenBank/DDBJ databases">
        <title>GRCr8: a new rat reference genome assembly contstructed from accurate long reads and long range scaffolding.</title>
        <authorList>
            <person name="Doris P.A."/>
            <person name="Kalbfleisch T."/>
            <person name="Li K."/>
            <person name="Howe K."/>
            <person name="Wood J."/>
        </authorList>
    </citation>
    <scope>NUCLEOTIDE SEQUENCE [LARGE SCALE GENOMIC DNA]</scope>
    <source>
        <strain evidence="2">Brown Norway</strain>
    </source>
</reference>
<dbReference type="RefSeq" id="XP_038942359.1">
    <property type="nucleotide sequence ID" value="XM_039086431.2"/>
</dbReference>
<evidence type="ECO:0007829" key="4">
    <source>
        <dbReference type="PeptideAtlas" id="A0ABK0LG84"/>
    </source>
</evidence>
<dbReference type="GeneID" id="360664"/>
<feature type="compositionally biased region" description="Basic and acidic residues" evidence="1">
    <location>
        <begin position="143"/>
        <end position="153"/>
    </location>
</feature>
<evidence type="ECO:0000313" key="3">
    <source>
        <dbReference type="Proteomes" id="UP000002494"/>
    </source>
</evidence>
<dbReference type="InterPro" id="IPR029146">
    <property type="entry name" value="Ten1_animal_plant"/>
</dbReference>
<dbReference type="InterPro" id="IPR012340">
    <property type="entry name" value="NA-bd_OB-fold"/>
</dbReference>
<dbReference type="Ensembl" id="ENSRNOT00000155381.1">
    <property type="protein sequence ID" value="ENSRNOP00000109729.1"/>
    <property type="gene ID" value="ENSRNOG00000060307.3"/>
</dbReference>
<gene>
    <name evidence="2" type="primary">Ten1</name>
</gene>
<dbReference type="RGD" id="1311078">
    <property type="gene designation" value="Ten1"/>
</dbReference>
<proteinExistence type="evidence at protein level"/>
<keyword evidence="3" id="KW-1185">Reference proteome</keyword>
<accession>A0ABK0LG84</accession>
<reference evidence="2" key="3">
    <citation type="submission" date="2025-09" db="UniProtKB">
        <authorList>
            <consortium name="Ensembl"/>
        </authorList>
    </citation>
    <scope>IDENTIFICATION</scope>
    <source>
        <strain evidence="2">Brown Norway</strain>
    </source>
</reference>
<organism evidence="2 3">
    <name type="scientific">Rattus norvegicus</name>
    <name type="common">Rat</name>
    <dbReference type="NCBI Taxonomy" id="10116"/>
    <lineage>
        <taxon>Eukaryota</taxon>
        <taxon>Metazoa</taxon>
        <taxon>Chordata</taxon>
        <taxon>Craniata</taxon>
        <taxon>Vertebrata</taxon>
        <taxon>Euteleostomi</taxon>
        <taxon>Mammalia</taxon>
        <taxon>Eutheria</taxon>
        <taxon>Euarchontoglires</taxon>
        <taxon>Glires</taxon>
        <taxon>Rodentia</taxon>
        <taxon>Myomorpha</taxon>
        <taxon>Muroidea</taxon>
        <taxon>Muridae</taxon>
        <taxon>Murinae</taxon>
        <taxon>Rattus</taxon>
    </lineage>
</organism>
<dbReference type="RefSeq" id="XP_038942360.1">
    <property type="nucleotide sequence ID" value="XM_039086432.2"/>
</dbReference>
<dbReference type="RefSeq" id="NP_001101777.1">
    <property type="nucleotide sequence ID" value="NM_001108307.1"/>
</dbReference>
<dbReference type="Pfam" id="PF15490">
    <property type="entry name" value="Ten1_2"/>
    <property type="match status" value="1"/>
</dbReference>
<name>A0ABK0LG84_RAT</name>
<evidence type="ECO:0000256" key="1">
    <source>
        <dbReference type="SAM" id="MobiDB-lite"/>
    </source>
</evidence>
<dbReference type="Gene3D" id="2.40.50.140">
    <property type="entry name" value="Nucleic acid-binding proteins"/>
    <property type="match status" value="1"/>
</dbReference>
<keyword evidence="4" id="KW-1267">Proteomics identification</keyword>
<feature type="region of interest" description="Disordered" evidence="1">
    <location>
        <begin position="124"/>
        <end position="189"/>
    </location>
</feature>
<dbReference type="PANTHER" id="PTHR33905:SF1">
    <property type="entry name" value="CST COMPLEX SUBUNIT TEN1"/>
    <property type="match status" value="1"/>
</dbReference>
<evidence type="ECO:0000313" key="2">
    <source>
        <dbReference type="Ensembl" id="ENSRNOP00000109729.1"/>
    </source>
</evidence>
<sequence length="189" mass="20701">MLPKPGTYYFPWEISDGQVPEGSTLRTFGRLYLYDMAHSRVTLTAPQKPDQCQLLVCTKLVEPFKAHVNFLYMVLGELERIEGGALVLKARLLTCVEGMDLSLLEKAILEQRLHLQKRQQPIGDASTLQAPPPAPQPLPSDSLHLEPESREQEPLPQTLDCPESPPKLAIGAHACNPSAGEGEARGGGV</sequence>